<protein>
    <submittedName>
        <fullName evidence="1">Uncharacterized protein</fullName>
    </submittedName>
</protein>
<dbReference type="EMBL" id="CP111028">
    <property type="protein sequence ID" value="WAR31808.1"/>
    <property type="molecule type" value="Genomic_DNA"/>
</dbReference>
<reference evidence="1" key="1">
    <citation type="submission" date="2022-11" db="EMBL/GenBank/DDBJ databases">
        <title>Centuries of genome instability and evolution in soft-shell clam transmissible cancer (bioRxiv).</title>
        <authorList>
            <person name="Hart S.F.M."/>
            <person name="Yonemitsu M.A."/>
            <person name="Giersch R.M."/>
            <person name="Beal B.F."/>
            <person name="Arriagada G."/>
            <person name="Davis B.W."/>
            <person name="Ostrander E.A."/>
            <person name="Goff S.P."/>
            <person name="Metzger M.J."/>
        </authorList>
    </citation>
    <scope>NUCLEOTIDE SEQUENCE</scope>
    <source>
        <strain evidence="1">MELC-2E11</strain>
        <tissue evidence="1">Siphon/mantle</tissue>
    </source>
</reference>
<organism evidence="1 2">
    <name type="scientific">Mya arenaria</name>
    <name type="common">Soft-shell clam</name>
    <dbReference type="NCBI Taxonomy" id="6604"/>
    <lineage>
        <taxon>Eukaryota</taxon>
        <taxon>Metazoa</taxon>
        <taxon>Spiralia</taxon>
        <taxon>Lophotrochozoa</taxon>
        <taxon>Mollusca</taxon>
        <taxon>Bivalvia</taxon>
        <taxon>Autobranchia</taxon>
        <taxon>Heteroconchia</taxon>
        <taxon>Euheterodonta</taxon>
        <taxon>Imparidentia</taxon>
        <taxon>Neoheterodontei</taxon>
        <taxon>Myida</taxon>
        <taxon>Myoidea</taxon>
        <taxon>Myidae</taxon>
        <taxon>Mya</taxon>
    </lineage>
</organism>
<name>A0ABY7GF05_MYAAR</name>
<evidence type="ECO:0000313" key="2">
    <source>
        <dbReference type="Proteomes" id="UP001164746"/>
    </source>
</evidence>
<evidence type="ECO:0000313" key="1">
    <source>
        <dbReference type="EMBL" id="WAR31808.1"/>
    </source>
</evidence>
<proteinExistence type="predicted"/>
<sequence length="211" mass="24455">MSQRLMVQMLFSTSILDLNLRRKSIVWILATCIRSYMVTYLTKQRVGNGHIATHGGKTNELVVSMFEITGKTCMVTPRVLKCRWTLIIKLTYTRFKWQLLEDLHYTIQKHQTYTSGLHTMDNIASLFTIIHPPALSGIPMLASSNKHSIHFREFQFSPILDFCYYTGHIEANDKIQPRCDAGEFYGWLGNQACVFHQHGIKIAFENFYNNK</sequence>
<dbReference type="Proteomes" id="UP001164746">
    <property type="component" value="Chromosome 17"/>
</dbReference>
<gene>
    <name evidence="1" type="ORF">MAR_034350</name>
</gene>
<accession>A0ABY7GF05</accession>
<keyword evidence="2" id="KW-1185">Reference proteome</keyword>